<accession>A0A841HT57</accession>
<dbReference type="EMBL" id="JACHHZ010000008">
    <property type="protein sequence ID" value="MBB6096527.1"/>
    <property type="molecule type" value="Genomic_DNA"/>
</dbReference>
<keyword evidence="5" id="KW-1185">Reference proteome</keyword>
<dbReference type="RefSeq" id="WP_184335916.1">
    <property type="nucleotide sequence ID" value="NZ_JACHHZ010000008.1"/>
</dbReference>
<evidence type="ECO:0000259" key="3">
    <source>
        <dbReference type="Pfam" id="PF20434"/>
    </source>
</evidence>
<dbReference type="Proteomes" id="UP000588068">
    <property type="component" value="Unassembled WGS sequence"/>
</dbReference>
<dbReference type="GO" id="GO:0016787">
    <property type="term" value="F:hydrolase activity"/>
    <property type="evidence" value="ECO:0007669"/>
    <property type="project" value="UniProtKB-KW"/>
</dbReference>
<evidence type="ECO:0000313" key="5">
    <source>
        <dbReference type="Proteomes" id="UP000588068"/>
    </source>
</evidence>
<dbReference type="PANTHER" id="PTHR48081">
    <property type="entry name" value="AB HYDROLASE SUPERFAMILY PROTEIN C4A8.06C"/>
    <property type="match status" value="1"/>
</dbReference>
<comment type="caution">
    <text evidence="4">The sequence shown here is derived from an EMBL/GenBank/DDBJ whole genome shotgun (WGS) entry which is preliminary data.</text>
</comment>
<feature type="chain" id="PRO_5032336804" evidence="2">
    <location>
        <begin position="23"/>
        <end position="299"/>
    </location>
</feature>
<sequence>MRPAQTILIVLLTAACFAPAFAATPERPALDPAILERVRRPIVYRVPRMEDVKVLANLRYSSIDEPRLRMDVYLPPEPAGEKRRPVVLLLHGGAPAGIPVKDAGAFRSWGRVIAAQGMVAVVAGHRLEWPLARLEEAAADVVTALDYVRTKSGEWQADADRICVAAWSAGGPLLSVALREPRPYIRCQLGIYPLIDIRPPEPASASALQRQYSLSTYLKEPAFPPLFVARAGRDAIPELNERLDRFVADAVAANVPLTFVNHPQGLHGFDVDNDDERSREIIRAALEFMHVHLFAAAAD</sequence>
<dbReference type="InterPro" id="IPR050300">
    <property type="entry name" value="GDXG_lipolytic_enzyme"/>
</dbReference>
<feature type="domain" description="BD-FAE-like" evidence="3">
    <location>
        <begin position="70"/>
        <end position="175"/>
    </location>
</feature>
<dbReference type="SUPFAM" id="SSF53474">
    <property type="entry name" value="alpha/beta-Hydrolases"/>
    <property type="match status" value="1"/>
</dbReference>
<dbReference type="Pfam" id="PF20434">
    <property type="entry name" value="BD-FAE"/>
    <property type="match status" value="1"/>
</dbReference>
<feature type="signal peptide" evidence="2">
    <location>
        <begin position="1"/>
        <end position="22"/>
    </location>
</feature>
<dbReference type="Gene3D" id="3.40.50.1820">
    <property type="entry name" value="alpha/beta hydrolase"/>
    <property type="match status" value="1"/>
</dbReference>
<evidence type="ECO:0000313" key="4">
    <source>
        <dbReference type="EMBL" id="MBB6096527.1"/>
    </source>
</evidence>
<proteinExistence type="predicted"/>
<dbReference type="InterPro" id="IPR029058">
    <property type="entry name" value="AB_hydrolase_fold"/>
</dbReference>
<evidence type="ECO:0000256" key="1">
    <source>
        <dbReference type="ARBA" id="ARBA00022801"/>
    </source>
</evidence>
<organism evidence="4 5">
    <name type="scientific">Povalibacter uvarum</name>
    <dbReference type="NCBI Taxonomy" id="732238"/>
    <lineage>
        <taxon>Bacteria</taxon>
        <taxon>Pseudomonadati</taxon>
        <taxon>Pseudomonadota</taxon>
        <taxon>Gammaproteobacteria</taxon>
        <taxon>Steroidobacterales</taxon>
        <taxon>Steroidobacteraceae</taxon>
        <taxon>Povalibacter</taxon>
    </lineage>
</organism>
<protein>
    <submittedName>
        <fullName evidence="4">Acetyl esterase/lipase</fullName>
    </submittedName>
</protein>
<evidence type="ECO:0000256" key="2">
    <source>
        <dbReference type="SAM" id="SignalP"/>
    </source>
</evidence>
<keyword evidence="1" id="KW-0378">Hydrolase</keyword>
<gene>
    <name evidence="4" type="ORF">HNQ60_005449</name>
</gene>
<name>A0A841HT57_9GAMM</name>
<keyword evidence="2" id="KW-0732">Signal</keyword>
<reference evidence="4 5" key="1">
    <citation type="submission" date="2020-08" db="EMBL/GenBank/DDBJ databases">
        <title>Genomic Encyclopedia of Type Strains, Phase IV (KMG-IV): sequencing the most valuable type-strain genomes for metagenomic binning, comparative biology and taxonomic classification.</title>
        <authorList>
            <person name="Goeker M."/>
        </authorList>
    </citation>
    <scope>NUCLEOTIDE SEQUENCE [LARGE SCALE GENOMIC DNA]</scope>
    <source>
        <strain evidence="4 5">DSM 26723</strain>
    </source>
</reference>
<dbReference type="InterPro" id="IPR049492">
    <property type="entry name" value="BD-FAE-like_dom"/>
</dbReference>
<dbReference type="PROSITE" id="PS51257">
    <property type="entry name" value="PROKAR_LIPOPROTEIN"/>
    <property type="match status" value="1"/>
</dbReference>
<dbReference type="AlphaFoldDB" id="A0A841HT57"/>